<evidence type="ECO:0000259" key="7">
    <source>
        <dbReference type="Pfam" id="PF00590"/>
    </source>
</evidence>
<dbReference type="InterPro" id="IPR000878">
    <property type="entry name" value="4pyrrol_Mease"/>
</dbReference>
<dbReference type="InterPro" id="IPR014776">
    <property type="entry name" value="4pyrrole_Mease_sub2"/>
</dbReference>
<dbReference type="Gene3D" id="3.40.1010.10">
    <property type="entry name" value="Cobalt-precorrin-4 Transmethylase, Domain 1"/>
    <property type="match status" value="1"/>
</dbReference>
<organism evidence="8 9">
    <name type="scientific">candidate division WWE3 bacterium</name>
    <dbReference type="NCBI Taxonomy" id="2053526"/>
    <lineage>
        <taxon>Bacteria</taxon>
        <taxon>Katanobacteria</taxon>
    </lineage>
</organism>
<evidence type="ECO:0000256" key="4">
    <source>
        <dbReference type="ARBA" id="ARBA00022679"/>
    </source>
</evidence>
<evidence type="ECO:0000256" key="5">
    <source>
        <dbReference type="ARBA" id="ARBA00022691"/>
    </source>
</evidence>
<proteinExistence type="inferred from homology"/>
<dbReference type="Gene3D" id="3.30.950.10">
    <property type="entry name" value="Methyltransferase, Cobalt-precorrin-4 Transmethylase, Domain 2"/>
    <property type="match status" value="1"/>
</dbReference>
<comment type="catalytic activity">
    <reaction evidence="6">
        <text>cytidine(1402) in 16S rRNA + S-adenosyl-L-methionine = 2'-O-methylcytidine(1402) in 16S rRNA + S-adenosyl-L-homocysteine + H(+)</text>
        <dbReference type="Rhea" id="RHEA:42924"/>
        <dbReference type="Rhea" id="RHEA-COMP:10285"/>
        <dbReference type="Rhea" id="RHEA-COMP:10286"/>
        <dbReference type="ChEBI" id="CHEBI:15378"/>
        <dbReference type="ChEBI" id="CHEBI:57856"/>
        <dbReference type="ChEBI" id="CHEBI:59789"/>
        <dbReference type="ChEBI" id="CHEBI:74495"/>
        <dbReference type="ChEBI" id="CHEBI:82748"/>
        <dbReference type="EC" id="2.1.1.198"/>
    </reaction>
</comment>
<evidence type="ECO:0000313" key="8">
    <source>
        <dbReference type="EMBL" id="RJR26490.1"/>
    </source>
</evidence>
<dbReference type="Proteomes" id="UP000265540">
    <property type="component" value="Unassembled WGS sequence"/>
</dbReference>
<dbReference type="PANTHER" id="PTHR46111:SF1">
    <property type="entry name" value="RIBOSOMAL RNA SMALL SUBUNIT METHYLTRANSFERASE I"/>
    <property type="match status" value="1"/>
</dbReference>
<feature type="domain" description="Tetrapyrrole methylase" evidence="7">
    <location>
        <begin position="5"/>
        <end position="203"/>
    </location>
</feature>
<evidence type="ECO:0000256" key="6">
    <source>
        <dbReference type="HAMAP-Rule" id="MF_01877"/>
    </source>
</evidence>
<protein>
    <recommendedName>
        <fullName evidence="6">Ribosomal RNA small subunit methyltransferase I</fullName>
        <ecNumber evidence="6">2.1.1.198</ecNumber>
    </recommendedName>
    <alternativeName>
        <fullName evidence="6">16S rRNA 2'-O-ribose C1402 methyltransferase</fullName>
    </alternativeName>
    <alternativeName>
        <fullName evidence="6">rRNA (cytidine-2'-O-)-methyltransferase RsmI</fullName>
    </alternativeName>
</protein>
<dbReference type="EC" id="2.1.1.198" evidence="6"/>
<evidence type="ECO:0000256" key="3">
    <source>
        <dbReference type="ARBA" id="ARBA00022603"/>
    </source>
</evidence>
<name>A0A3A4ZIK1_UNCKA</name>
<dbReference type="InterPro" id="IPR008189">
    <property type="entry name" value="rRNA_ssu_MeTfrase_I"/>
</dbReference>
<dbReference type="Pfam" id="PF00590">
    <property type="entry name" value="TP_methylase"/>
    <property type="match status" value="1"/>
</dbReference>
<keyword evidence="5 6" id="KW-0949">S-adenosyl-L-methionine</keyword>
<reference evidence="8 9" key="1">
    <citation type="journal article" date="2017" name="ISME J.">
        <title>Energy and carbon metabolisms in a deep terrestrial subsurface fluid microbial community.</title>
        <authorList>
            <person name="Momper L."/>
            <person name="Jungbluth S.P."/>
            <person name="Lee M.D."/>
            <person name="Amend J.P."/>
        </authorList>
    </citation>
    <scope>NUCLEOTIDE SEQUENCE [LARGE SCALE GENOMIC DNA]</scope>
    <source>
        <strain evidence="8">SURF_46</strain>
    </source>
</reference>
<sequence>MTRGKLYIVASPIGNLGDVTYRATEVLKDAAMLLSEDTRETDKLLKYLHLEKPQISYRDQNHKRILPEILKMLENGKDLALISDSGTPLISDPGFNLVRELVIKDFEVISIPGPSSVIAALSISGLPTDKFTFLGFLPKSLAARKELLLAYGTLESTLIIFESPFRVVKLLEEIYGTLGDRYVCVVNDLTKLHEKITRGHVASVLEKKAELKPKGEYIVMVAKKGFTYGLK</sequence>
<gene>
    <name evidence="6 8" type="primary">rsmI</name>
    <name evidence="8" type="ORF">C4561_05070</name>
</gene>
<dbReference type="PANTHER" id="PTHR46111">
    <property type="entry name" value="RIBOSOMAL RNA SMALL SUBUNIT METHYLTRANSFERASE I"/>
    <property type="match status" value="1"/>
</dbReference>
<dbReference type="AlphaFoldDB" id="A0A3A4ZIK1"/>
<dbReference type="NCBIfam" id="TIGR00096">
    <property type="entry name" value="16S rRNA (cytidine(1402)-2'-O)-methyltransferase"/>
    <property type="match status" value="1"/>
</dbReference>
<keyword evidence="1 6" id="KW-0963">Cytoplasm</keyword>
<keyword evidence="3 6" id="KW-0489">Methyltransferase</keyword>
<comment type="subcellular location">
    <subcellularLocation>
        <location evidence="6">Cytoplasm</location>
    </subcellularLocation>
</comment>
<keyword evidence="2 6" id="KW-0698">rRNA processing</keyword>
<dbReference type="GO" id="GO:0005737">
    <property type="term" value="C:cytoplasm"/>
    <property type="evidence" value="ECO:0007669"/>
    <property type="project" value="UniProtKB-SubCell"/>
</dbReference>
<dbReference type="GO" id="GO:0070677">
    <property type="term" value="F:rRNA (cytosine-2'-O-)-methyltransferase activity"/>
    <property type="evidence" value="ECO:0007669"/>
    <property type="project" value="UniProtKB-UniRule"/>
</dbReference>
<dbReference type="HAMAP" id="MF_01877">
    <property type="entry name" value="16SrRNA_methyltr_I"/>
    <property type="match status" value="1"/>
</dbReference>
<keyword evidence="4 6" id="KW-0808">Transferase</keyword>
<evidence type="ECO:0000256" key="1">
    <source>
        <dbReference type="ARBA" id="ARBA00022490"/>
    </source>
</evidence>
<dbReference type="InterPro" id="IPR018063">
    <property type="entry name" value="SAM_MeTrfase_RsmI_CS"/>
</dbReference>
<dbReference type="CDD" id="cd11648">
    <property type="entry name" value="RsmI"/>
    <property type="match status" value="1"/>
</dbReference>
<dbReference type="EMBL" id="QZJF01000021">
    <property type="protein sequence ID" value="RJR26490.1"/>
    <property type="molecule type" value="Genomic_DNA"/>
</dbReference>
<comment type="function">
    <text evidence="6">Catalyzes the 2'-O-methylation of the ribose of cytidine 1402 (C1402) in 16S rRNA.</text>
</comment>
<dbReference type="PROSITE" id="PS01296">
    <property type="entry name" value="RSMI"/>
    <property type="match status" value="1"/>
</dbReference>
<evidence type="ECO:0000256" key="2">
    <source>
        <dbReference type="ARBA" id="ARBA00022552"/>
    </source>
</evidence>
<evidence type="ECO:0000313" key="9">
    <source>
        <dbReference type="Proteomes" id="UP000265540"/>
    </source>
</evidence>
<accession>A0A3A4ZIK1</accession>
<dbReference type="PIRSF" id="PIRSF005917">
    <property type="entry name" value="MTase_YraL"/>
    <property type="match status" value="1"/>
</dbReference>
<dbReference type="SUPFAM" id="SSF53790">
    <property type="entry name" value="Tetrapyrrole methylase"/>
    <property type="match status" value="1"/>
</dbReference>
<dbReference type="InterPro" id="IPR014777">
    <property type="entry name" value="4pyrrole_Mease_sub1"/>
</dbReference>
<comment type="similarity">
    <text evidence="6">Belongs to the methyltransferase superfamily. RsmI family.</text>
</comment>
<comment type="caution">
    <text evidence="8">The sequence shown here is derived from an EMBL/GenBank/DDBJ whole genome shotgun (WGS) entry which is preliminary data.</text>
</comment>
<dbReference type="InterPro" id="IPR035996">
    <property type="entry name" value="4pyrrol_Methylase_sf"/>
</dbReference>